<name>A0AAV9IHA4_9RHOD</name>
<dbReference type="AlphaFoldDB" id="A0AAV9IHA4"/>
<gene>
    <name evidence="2" type="ORF">GAYE_SCF27MG4660</name>
</gene>
<keyword evidence="3" id="KW-1185">Reference proteome</keyword>
<organism evidence="2 3">
    <name type="scientific">Galdieria yellowstonensis</name>
    <dbReference type="NCBI Taxonomy" id="3028027"/>
    <lineage>
        <taxon>Eukaryota</taxon>
        <taxon>Rhodophyta</taxon>
        <taxon>Bangiophyceae</taxon>
        <taxon>Galdieriales</taxon>
        <taxon>Galdieriaceae</taxon>
        <taxon>Galdieria</taxon>
    </lineage>
</organism>
<protein>
    <submittedName>
        <fullName evidence="2">Uncharacterized protein</fullName>
    </submittedName>
</protein>
<sequence>MQPRWQGKFLSRPSSHQTIGKKIRVEGDVNRTRNLLIWSQTRYRCATPPETCKLDNSFRL</sequence>
<evidence type="ECO:0000313" key="3">
    <source>
        <dbReference type="Proteomes" id="UP001300502"/>
    </source>
</evidence>
<dbReference type="EMBL" id="JANCYU010000043">
    <property type="protein sequence ID" value="KAK4526743.1"/>
    <property type="molecule type" value="Genomic_DNA"/>
</dbReference>
<evidence type="ECO:0000313" key="2">
    <source>
        <dbReference type="EMBL" id="KAK4526743.1"/>
    </source>
</evidence>
<reference evidence="2 3" key="1">
    <citation type="submission" date="2022-07" db="EMBL/GenBank/DDBJ databases">
        <title>Genome-wide signatures of adaptation to extreme environments.</title>
        <authorList>
            <person name="Cho C.H."/>
            <person name="Yoon H.S."/>
        </authorList>
    </citation>
    <scope>NUCLEOTIDE SEQUENCE [LARGE SCALE GENOMIC DNA]</scope>
    <source>
        <strain evidence="2 3">108.79 E11</strain>
    </source>
</reference>
<feature type="region of interest" description="Disordered" evidence="1">
    <location>
        <begin position="1"/>
        <end position="21"/>
    </location>
</feature>
<comment type="caution">
    <text evidence="2">The sequence shown here is derived from an EMBL/GenBank/DDBJ whole genome shotgun (WGS) entry which is preliminary data.</text>
</comment>
<dbReference type="Proteomes" id="UP001300502">
    <property type="component" value="Unassembled WGS sequence"/>
</dbReference>
<accession>A0AAV9IHA4</accession>
<proteinExistence type="predicted"/>
<evidence type="ECO:0000256" key="1">
    <source>
        <dbReference type="SAM" id="MobiDB-lite"/>
    </source>
</evidence>